<name>A0A4Y7L542_PAPSO</name>
<evidence type="ECO:0000313" key="3">
    <source>
        <dbReference type="Proteomes" id="UP000316621"/>
    </source>
</evidence>
<dbReference type="Gramene" id="RZC79752">
    <property type="protein sequence ID" value="RZC79752"/>
    <property type="gene ID" value="C5167_042328"/>
</dbReference>
<proteinExistence type="predicted"/>
<dbReference type="Proteomes" id="UP000316621">
    <property type="component" value="Chromosome 10"/>
</dbReference>
<reference evidence="2 3" key="1">
    <citation type="journal article" date="2018" name="Science">
        <title>The opium poppy genome and morphinan production.</title>
        <authorList>
            <person name="Guo L."/>
            <person name="Winzer T."/>
            <person name="Yang X."/>
            <person name="Li Y."/>
            <person name="Ning Z."/>
            <person name="He Z."/>
            <person name="Teodor R."/>
            <person name="Lu Y."/>
            <person name="Bowser T.A."/>
            <person name="Graham I.A."/>
            <person name="Ye K."/>
        </authorList>
    </citation>
    <scope>NUCLEOTIDE SEQUENCE [LARGE SCALE GENOMIC DNA]</scope>
    <source>
        <strain evidence="3">cv. HN1</strain>
        <tissue evidence="2">Leaves</tissue>
    </source>
</reference>
<feature type="region of interest" description="Disordered" evidence="1">
    <location>
        <begin position="1"/>
        <end position="34"/>
    </location>
</feature>
<protein>
    <submittedName>
        <fullName evidence="2">Uncharacterized protein</fullName>
    </submittedName>
</protein>
<dbReference type="AlphaFoldDB" id="A0A4Y7L542"/>
<gene>
    <name evidence="2" type="ORF">C5167_042328</name>
</gene>
<sequence length="81" mass="9406">MSSPSKGRTSEVIIEETDDDKKPANMKGNGKRSKENYLVSDSDVDDEEIIVKDHFFMPMMKRLLSRIILETLQRELEGFRE</sequence>
<dbReference type="EMBL" id="CM010724">
    <property type="protein sequence ID" value="RZC79752.1"/>
    <property type="molecule type" value="Genomic_DNA"/>
</dbReference>
<evidence type="ECO:0000256" key="1">
    <source>
        <dbReference type="SAM" id="MobiDB-lite"/>
    </source>
</evidence>
<organism evidence="2 3">
    <name type="scientific">Papaver somniferum</name>
    <name type="common">Opium poppy</name>
    <dbReference type="NCBI Taxonomy" id="3469"/>
    <lineage>
        <taxon>Eukaryota</taxon>
        <taxon>Viridiplantae</taxon>
        <taxon>Streptophyta</taxon>
        <taxon>Embryophyta</taxon>
        <taxon>Tracheophyta</taxon>
        <taxon>Spermatophyta</taxon>
        <taxon>Magnoliopsida</taxon>
        <taxon>Ranunculales</taxon>
        <taxon>Papaveraceae</taxon>
        <taxon>Papaveroideae</taxon>
        <taxon>Papaver</taxon>
    </lineage>
</organism>
<keyword evidence="3" id="KW-1185">Reference proteome</keyword>
<evidence type="ECO:0000313" key="2">
    <source>
        <dbReference type="EMBL" id="RZC79752.1"/>
    </source>
</evidence>
<accession>A0A4Y7L542</accession>